<proteinExistence type="predicted"/>
<feature type="non-terminal residue" evidence="1">
    <location>
        <position position="1"/>
    </location>
</feature>
<reference evidence="1" key="1">
    <citation type="journal article" date="2014" name="Front. Microbiol.">
        <title>High frequency of phylogenetically diverse reductive dehalogenase-homologous genes in deep subseafloor sedimentary metagenomes.</title>
        <authorList>
            <person name="Kawai M."/>
            <person name="Futagami T."/>
            <person name="Toyoda A."/>
            <person name="Takaki Y."/>
            <person name="Nishi S."/>
            <person name="Hori S."/>
            <person name="Arai W."/>
            <person name="Tsubouchi T."/>
            <person name="Morono Y."/>
            <person name="Uchiyama I."/>
            <person name="Ito T."/>
            <person name="Fujiyama A."/>
            <person name="Inagaki F."/>
            <person name="Takami H."/>
        </authorList>
    </citation>
    <scope>NUCLEOTIDE SEQUENCE</scope>
    <source>
        <strain evidence="1">Expedition CK06-06</strain>
    </source>
</reference>
<protein>
    <submittedName>
        <fullName evidence="1">Uncharacterized protein</fullName>
    </submittedName>
</protein>
<accession>X1IM48</accession>
<comment type="caution">
    <text evidence="1">The sequence shown here is derived from an EMBL/GenBank/DDBJ whole genome shotgun (WGS) entry which is preliminary data.</text>
</comment>
<sequence length="36" mass="4158">LVTYSYHISSFFVLSEVQGAGKKSYNLQYKNRKDGE</sequence>
<organism evidence="1">
    <name type="scientific">marine sediment metagenome</name>
    <dbReference type="NCBI Taxonomy" id="412755"/>
    <lineage>
        <taxon>unclassified sequences</taxon>
        <taxon>metagenomes</taxon>
        <taxon>ecological metagenomes</taxon>
    </lineage>
</organism>
<evidence type="ECO:0000313" key="1">
    <source>
        <dbReference type="EMBL" id="GAH83476.1"/>
    </source>
</evidence>
<name>X1IM48_9ZZZZ</name>
<gene>
    <name evidence="1" type="ORF">S03H2_61429</name>
</gene>
<dbReference type="AlphaFoldDB" id="X1IM48"/>
<dbReference type="EMBL" id="BARU01039655">
    <property type="protein sequence ID" value="GAH83476.1"/>
    <property type="molecule type" value="Genomic_DNA"/>
</dbReference>